<name>X1GP24_9ZZZZ</name>
<feature type="domain" description="Coenzyme F420 hydrogenase/dehydrogenase beta subunit C-terminal" evidence="1">
    <location>
        <begin position="27"/>
        <end position="176"/>
    </location>
</feature>
<dbReference type="InterPro" id="IPR007525">
    <property type="entry name" value="FrhB_FdhB_C"/>
</dbReference>
<sequence length="206" mass="22540">IQKSSKSKYTLNPVLIKLPSIKLSNKKKVAAVGLPCHNETLTNIMDMKNLGADFRVKYKIGLFCMSCYDPASFRDIISNNLGLSTSNLTKTDCARGKFFFEHPDGTTDIKIKECGGAKAEGCKYCQDFAAEFADISIGNVGVADDCNIILIRTKAGKELFELALKDNLLDVKKIDKNNWEETLAPAVKLSSIKRKGAKALAPIESA</sequence>
<dbReference type="PANTHER" id="PTHR31332">
    <property type="entry name" value="7-HYDROXYMETHYL CHLOROPHYLL A REDUCTASE, CHLOROPLASTIC"/>
    <property type="match status" value="1"/>
</dbReference>
<dbReference type="AlphaFoldDB" id="X1GP24"/>
<dbReference type="PANTHER" id="PTHR31332:SF0">
    <property type="entry name" value="7-HYDROXYMETHYL CHLOROPHYLL A REDUCTASE, CHLOROPLASTIC"/>
    <property type="match status" value="1"/>
</dbReference>
<dbReference type="EMBL" id="BARU01010591">
    <property type="protein sequence ID" value="GAH34758.1"/>
    <property type="molecule type" value="Genomic_DNA"/>
</dbReference>
<gene>
    <name evidence="2" type="ORF">S03H2_20148</name>
</gene>
<proteinExistence type="predicted"/>
<feature type="non-terminal residue" evidence="2">
    <location>
        <position position="1"/>
    </location>
</feature>
<organism evidence="2">
    <name type="scientific">marine sediment metagenome</name>
    <dbReference type="NCBI Taxonomy" id="412755"/>
    <lineage>
        <taxon>unclassified sequences</taxon>
        <taxon>metagenomes</taxon>
        <taxon>ecological metagenomes</taxon>
    </lineage>
</organism>
<dbReference type="InterPro" id="IPR045220">
    <property type="entry name" value="FRHB/FDHB/HCAR-like"/>
</dbReference>
<evidence type="ECO:0000313" key="2">
    <source>
        <dbReference type="EMBL" id="GAH34758.1"/>
    </source>
</evidence>
<evidence type="ECO:0000259" key="1">
    <source>
        <dbReference type="Pfam" id="PF04432"/>
    </source>
</evidence>
<dbReference type="GO" id="GO:0052592">
    <property type="term" value="F:oxidoreductase activity, acting on CH or CH2 groups, with an iron-sulfur protein as acceptor"/>
    <property type="evidence" value="ECO:0007669"/>
    <property type="project" value="TreeGrafter"/>
</dbReference>
<protein>
    <recommendedName>
        <fullName evidence="1">Coenzyme F420 hydrogenase/dehydrogenase beta subunit C-terminal domain-containing protein</fullName>
    </recommendedName>
</protein>
<dbReference type="Pfam" id="PF04432">
    <property type="entry name" value="FrhB_FdhB_C"/>
    <property type="match status" value="1"/>
</dbReference>
<comment type="caution">
    <text evidence="2">The sequence shown here is derived from an EMBL/GenBank/DDBJ whole genome shotgun (WGS) entry which is preliminary data.</text>
</comment>
<reference evidence="2" key="1">
    <citation type="journal article" date="2014" name="Front. Microbiol.">
        <title>High frequency of phylogenetically diverse reductive dehalogenase-homologous genes in deep subseafloor sedimentary metagenomes.</title>
        <authorList>
            <person name="Kawai M."/>
            <person name="Futagami T."/>
            <person name="Toyoda A."/>
            <person name="Takaki Y."/>
            <person name="Nishi S."/>
            <person name="Hori S."/>
            <person name="Arai W."/>
            <person name="Tsubouchi T."/>
            <person name="Morono Y."/>
            <person name="Uchiyama I."/>
            <person name="Ito T."/>
            <person name="Fujiyama A."/>
            <person name="Inagaki F."/>
            <person name="Takami H."/>
        </authorList>
    </citation>
    <scope>NUCLEOTIDE SEQUENCE</scope>
    <source>
        <strain evidence="2">Expedition CK06-06</strain>
    </source>
</reference>
<accession>X1GP24</accession>